<dbReference type="GO" id="GO:0016491">
    <property type="term" value="F:oxidoreductase activity"/>
    <property type="evidence" value="ECO:0007669"/>
    <property type="project" value="UniProtKB-KW"/>
</dbReference>
<evidence type="ECO:0000256" key="2">
    <source>
        <dbReference type="RuleBase" id="RU000363"/>
    </source>
</evidence>
<keyword evidence="4" id="KW-1185">Reference proteome</keyword>
<evidence type="ECO:0000313" key="3">
    <source>
        <dbReference type="EMBL" id="MBB5285776.1"/>
    </source>
</evidence>
<organism evidence="3 4">
    <name type="scientific">Rhabdobacter roseus</name>
    <dbReference type="NCBI Taxonomy" id="1655419"/>
    <lineage>
        <taxon>Bacteria</taxon>
        <taxon>Pseudomonadati</taxon>
        <taxon>Bacteroidota</taxon>
        <taxon>Cytophagia</taxon>
        <taxon>Cytophagales</taxon>
        <taxon>Cytophagaceae</taxon>
        <taxon>Rhabdobacter</taxon>
    </lineage>
</organism>
<sequence length="277" mass="30363">MPPTNRLALITGPTSGIGKITAIELAKRNFDLILVARNPQKVAELQRELGNHVQTDFVECDLARLSSVREAVAKIKARYSKLDVLINNAGLMMDHLEISPDGVEMTFATNHLGPFLLTTELLDLLKAGDQARIVHVSSEAHRFGTFRIDQLAQPATFSSWGTYGNSKLANILFSNALAERLQPFGITSNALHPGGVATNFAGQSTGLVNLTMKLIRPFFKTPEEGAQMTIYLASSPEVEGVTGKYFSDLKQKKPHKDAQSSFLANKLWALSEELTRN</sequence>
<comment type="similarity">
    <text evidence="2">Belongs to the short-chain dehydrogenases/reductases (SDR) family.</text>
</comment>
<protein>
    <submittedName>
        <fullName evidence="3">NAD(P)-dependent dehydrogenase (Short-subunit alcohol dehydrogenase family)</fullName>
    </submittedName>
</protein>
<comment type="caution">
    <text evidence="3">The sequence shown here is derived from an EMBL/GenBank/DDBJ whole genome shotgun (WGS) entry which is preliminary data.</text>
</comment>
<dbReference type="InterPro" id="IPR002347">
    <property type="entry name" value="SDR_fam"/>
</dbReference>
<dbReference type="AlphaFoldDB" id="A0A840TNC3"/>
<evidence type="ECO:0000313" key="4">
    <source>
        <dbReference type="Proteomes" id="UP000557307"/>
    </source>
</evidence>
<dbReference type="InterPro" id="IPR036291">
    <property type="entry name" value="NAD(P)-bd_dom_sf"/>
</dbReference>
<proteinExistence type="inferred from homology"/>
<accession>A0A840TNC3</accession>
<reference evidence="3 4" key="1">
    <citation type="submission" date="2020-08" db="EMBL/GenBank/DDBJ databases">
        <title>Genomic Encyclopedia of Type Strains, Phase IV (KMG-IV): sequencing the most valuable type-strain genomes for metagenomic binning, comparative biology and taxonomic classification.</title>
        <authorList>
            <person name="Goeker M."/>
        </authorList>
    </citation>
    <scope>NUCLEOTIDE SEQUENCE [LARGE SCALE GENOMIC DNA]</scope>
    <source>
        <strain evidence="3 4">DSM 105074</strain>
    </source>
</reference>
<dbReference type="RefSeq" id="WP_184176279.1">
    <property type="nucleotide sequence ID" value="NZ_JACHGF010000007.1"/>
</dbReference>
<dbReference type="PANTHER" id="PTHR43157">
    <property type="entry name" value="PHOSPHATIDYLINOSITOL-GLYCAN BIOSYNTHESIS CLASS F PROTEIN-RELATED"/>
    <property type="match status" value="1"/>
</dbReference>
<keyword evidence="1" id="KW-0560">Oxidoreductase</keyword>
<evidence type="ECO:0000256" key="1">
    <source>
        <dbReference type="ARBA" id="ARBA00023002"/>
    </source>
</evidence>
<name>A0A840TNC3_9BACT</name>
<dbReference type="Gene3D" id="3.40.50.720">
    <property type="entry name" value="NAD(P)-binding Rossmann-like Domain"/>
    <property type="match status" value="1"/>
</dbReference>
<gene>
    <name evidence="3" type="ORF">HNQ92_003936</name>
</gene>
<dbReference type="Proteomes" id="UP000557307">
    <property type="component" value="Unassembled WGS sequence"/>
</dbReference>
<dbReference type="PANTHER" id="PTHR43157:SF31">
    <property type="entry name" value="PHOSPHATIDYLINOSITOL-GLYCAN BIOSYNTHESIS CLASS F PROTEIN"/>
    <property type="match status" value="1"/>
</dbReference>
<dbReference type="EMBL" id="JACHGF010000007">
    <property type="protein sequence ID" value="MBB5285776.1"/>
    <property type="molecule type" value="Genomic_DNA"/>
</dbReference>
<dbReference type="PRINTS" id="PR00080">
    <property type="entry name" value="SDRFAMILY"/>
</dbReference>
<dbReference type="PRINTS" id="PR00081">
    <property type="entry name" value="GDHRDH"/>
</dbReference>
<dbReference type="Pfam" id="PF00106">
    <property type="entry name" value="adh_short"/>
    <property type="match status" value="1"/>
</dbReference>
<dbReference type="SUPFAM" id="SSF51735">
    <property type="entry name" value="NAD(P)-binding Rossmann-fold domains"/>
    <property type="match status" value="1"/>
</dbReference>
<dbReference type="CDD" id="cd05327">
    <property type="entry name" value="retinol-DH_like_SDR_c_like"/>
    <property type="match status" value="1"/>
</dbReference>